<dbReference type="GO" id="GO:0016301">
    <property type="term" value="F:kinase activity"/>
    <property type="evidence" value="ECO:0007669"/>
    <property type="project" value="UniProtKB-KW"/>
</dbReference>
<dbReference type="Pfam" id="PF07005">
    <property type="entry name" value="SBD_N"/>
    <property type="match status" value="1"/>
</dbReference>
<evidence type="ECO:0000256" key="5">
    <source>
        <dbReference type="ARBA" id="ARBA00022840"/>
    </source>
</evidence>
<dbReference type="InterPro" id="IPR037051">
    <property type="entry name" value="4-carb_acid_sugar_kinase_N_sf"/>
</dbReference>
<evidence type="ECO:0000256" key="2">
    <source>
        <dbReference type="ARBA" id="ARBA00022679"/>
    </source>
</evidence>
<evidence type="ECO:0000256" key="3">
    <source>
        <dbReference type="ARBA" id="ARBA00022741"/>
    </source>
</evidence>
<sequence length="419" mass="46688">MNKNESNKNMELTEITDDLTGAADSCSYFTARGKAVKICISGITEFDRSENEILSINLSSRNITKEEARLRHFELFRRLRVQDKSFVLKKIGTGFRGNDSMELCGLLEAADEYVVFVIDNAPDLGTFTLYGHQYCEGEILTKSLYAHDPIMPPTESYIPSILGQESRMPIGLVDIDAVKRGKIAQETEKNISNGCRIIVFDAITKEDTIEIIKTLHPVYKKVFWTGSLGIADGIAQYFFGSWQKHHFEIRNIKCLGFCASAYEIAKKQIALSSERGLQIAEIDIDECIDGDENSVIDAVILKAKKQLSYGNVMVVPNVKKYSYQLKASKKIMEVISAVSKELCRENFDRLVVVGGETSQNIFSAMNTNHLKLGLPLQAGVAQGTIIDGMLAGREFSLKGGSMGQADTIEKMLCRCEVYY</sequence>
<dbReference type="SUPFAM" id="SSF142764">
    <property type="entry name" value="YgbK-like"/>
    <property type="match status" value="1"/>
</dbReference>
<dbReference type="Proteomes" id="UP000671908">
    <property type="component" value="Chromosome"/>
</dbReference>
<dbReference type="KEGG" id="tpav:HRQ91_09465"/>
<keyword evidence="4 9" id="KW-0418">Kinase</keyword>
<dbReference type="Gene3D" id="3.40.980.20">
    <property type="entry name" value="Four-carbon acid sugar kinase, nucleotide binding domain"/>
    <property type="match status" value="1"/>
</dbReference>
<evidence type="ECO:0000256" key="1">
    <source>
        <dbReference type="ARBA" id="ARBA00005715"/>
    </source>
</evidence>
<dbReference type="InterPro" id="IPR031475">
    <property type="entry name" value="NBD_C"/>
</dbReference>
<keyword evidence="6" id="KW-0119">Carbohydrate metabolism</keyword>
<evidence type="ECO:0000256" key="6">
    <source>
        <dbReference type="ARBA" id="ARBA00023277"/>
    </source>
</evidence>
<gene>
    <name evidence="9" type="ORF">HRQ91_09465</name>
</gene>
<evidence type="ECO:0000256" key="4">
    <source>
        <dbReference type="ARBA" id="ARBA00022777"/>
    </source>
</evidence>
<dbReference type="RefSeq" id="WP_210119314.1">
    <property type="nucleotide sequence ID" value="NZ_CP054142.1"/>
</dbReference>
<evidence type="ECO:0000259" key="7">
    <source>
        <dbReference type="Pfam" id="PF07005"/>
    </source>
</evidence>
<keyword evidence="5" id="KW-0067">ATP-binding</keyword>
<keyword evidence="3" id="KW-0547">Nucleotide-binding</keyword>
<accession>A0A975IFU7</accession>
<name>A0A975IFU7_9SPIR</name>
<dbReference type="InterPro" id="IPR010737">
    <property type="entry name" value="4-carb_acid_sugar_kinase_N"/>
</dbReference>
<reference evidence="9 10" key="1">
    <citation type="journal article" date="2021" name="Microbiol. Resour. Announc.">
        <title>Complete Genome Sequences of Three Human Oral Treponema parvum Isolates.</title>
        <authorList>
            <person name="Zeng H."/>
            <person name="Watt R.M."/>
        </authorList>
    </citation>
    <scope>NUCLEOTIDE SEQUENCE [LARGE SCALE GENOMIC DNA]</scope>
    <source>
        <strain evidence="9 10">ATCC 700770</strain>
    </source>
</reference>
<feature type="domain" description="Four-carbon acid sugar kinase nucleotide binding" evidence="8">
    <location>
        <begin position="259"/>
        <end position="408"/>
    </location>
</feature>
<evidence type="ECO:0000313" key="10">
    <source>
        <dbReference type="Proteomes" id="UP000671908"/>
    </source>
</evidence>
<keyword evidence="10" id="KW-1185">Reference proteome</keyword>
<organism evidence="9 10">
    <name type="scientific">Treponema parvum</name>
    <dbReference type="NCBI Taxonomy" id="138851"/>
    <lineage>
        <taxon>Bacteria</taxon>
        <taxon>Pseudomonadati</taxon>
        <taxon>Spirochaetota</taxon>
        <taxon>Spirochaetia</taxon>
        <taxon>Spirochaetales</taxon>
        <taxon>Treponemataceae</taxon>
        <taxon>Treponema</taxon>
    </lineage>
</organism>
<comment type="similarity">
    <text evidence="1">Belongs to the four-carbon acid sugar kinase family.</text>
</comment>
<evidence type="ECO:0000259" key="8">
    <source>
        <dbReference type="Pfam" id="PF17042"/>
    </source>
</evidence>
<evidence type="ECO:0000313" key="9">
    <source>
        <dbReference type="EMBL" id="QTQ14669.1"/>
    </source>
</evidence>
<dbReference type="InterPro" id="IPR042213">
    <property type="entry name" value="NBD_C_sf"/>
</dbReference>
<keyword evidence="2" id="KW-0808">Transferase</keyword>
<dbReference type="GO" id="GO:0005524">
    <property type="term" value="F:ATP binding"/>
    <property type="evidence" value="ECO:0007669"/>
    <property type="project" value="UniProtKB-KW"/>
</dbReference>
<proteinExistence type="inferred from homology"/>
<feature type="domain" description="Four-carbon acid sugar kinase N-terminal" evidence="7">
    <location>
        <begin position="15"/>
        <end position="232"/>
    </location>
</feature>
<dbReference type="AlphaFoldDB" id="A0A975IFU7"/>
<dbReference type="Pfam" id="PF17042">
    <property type="entry name" value="NBD_C"/>
    <property type="match status" value="1"/>
</dbReference>
<dbReference type="Gene3D" id="3.40.50.10840">
    <property type="entry name" value="Putative sugar-binding, N-terminal domain"/>
    <property type="match status" value="1"/>
</dbReference>
<dbReference type="EMBL" id="CP054142">
    <property type="protein sequence ID" value="QTQ14669.1"/>
    <property type="molecule type" value="Genomic_DNA"/>
</dbReference>
<protein>
    <submittedName>
        <fullName evidence="9">Four-carbon acid sugar kinase family protein</fullName>
    </submittedName>
</protein>